<keyword evidence="3" id="KW-1133">Transmembrane helix</keyword>
<reference evidence="6" key="1">
    <citation type="journal article" date="2019" name="Int. J. Syst. Evol. Microbiol.">
        <title>The Global Catalogue of Microorganisms (GCM) 10K type strain sequencing project: providing services to taxonomists for standard genome sequencing and annotation.</title>
        <authorList>
            <consortium name="The Broad Institute Genomics Platform"/>
            <consortium name="The Broad Institute Genome Sequencing Center for Infectious Disease"/>
            <person name="Wu L."/>
            <person name="Ma J."/>
        </authorList>
    </citation>
    <scope>NUCLEOTIDE SEQUENCE [LARGE SCALE GENOMIC DNA]</scope>
    <source>
        <strain evidence="6">CGMCC 1.15475</strain>
    </source>
</reference>
<feature type="transmembrane region" description="Helical" evidence="3">
    <location>
        <begin position="33"/>
        <end position="54"/>
    </location>
</feature>
<dbReference type="Proteomes" id="UP001597273">
    <property type="component" value="Unassembled WGS sequence"/>
</dbReference>
<dbReference type="InterPro" id="IPR037185">
    <property type="entry name" value="EmrE-like"/>
</dbReference>
<feature type="transmembrane region" description="Helical" evidence="3">
    <location>
        <begin position="147"/>
        <end position="169"/>
    </location>
</feature>
<dbReference type="InterPro" id="IPR000620">
    <property type="entry name" value="EamA_dom"/>
</dbReference>
<feature type="transmembrane region" description="Helical" evidence="3">
    <location>
        <begin position="266"/>
        <end position="285"/>
    </location>
</feature>
<dbReference type="RefSeq" id="WP_204891855.1">
    <property type="nucleotide sequence ID" value="NZ_JBHUFW010000005.1"/>
</dbReference>
<sequence>MKIKGVALIMLAAVGWGIGGIIADILLDKGWSPIVISLYRGMIGFLIFFAWLLLRYKAHWCVTARTYIWPLIAGIGVAGNSTFYFWSIQASNVPVAVTLMYTAPMFVLLISFLLRIESATWFKWNCIIGVLSGVILLTGVYKPDSIIVGFSGIAAGLASALCYALFIFSLKKASANRKPQFTLTVAFFSLSLVLLVFTDFKEGAAVLASADIGWFFLLGIVGAGFSFILYIAGIRLVSAATASVVAMAEPLIVSLLGVLLLGEAIAAIQLLGMAIILTAITALSLHRSF</sequence>
<accession>A0ABW4QH88</accession>
<feature type="transmembrane region" description="Helical" evidence="3">
    <location>
        <begin position="239"/>
        <end position="260"/>
    </location>
</feature>
<protein>
    <submittedName>
        <fullName evidence="5">DMT family transporter</fullName>
    </submittedName>
</protein>
<comment type="subcellular location">
    <subcellularLocation>
        <location evidence="1">Endomembrane system</location>
        <topology evidence="1">Multi-pass membrane protein</topology>
    </subcellularLocation>
</comment>
<feature type="transmembrane region" description="Helical" evidence="3">
    <location>
        <begin position="7"/>
        <end position="27"/>
    </location>
</feature>
<feature type="transmembrane region" description="Helical" evidence="3">
    <location>
        <begin position="121"/>
        <end position="141"/>
    </location>
</feature>
<feature type="transmembrane region" description="Helical" evidence="3">
    <location>
        <begin position="212"/>
        <end position="232"/>
    </location>
</feature>
<keyword evidence="6" id="KW-1185">Reference proteome</keyword>
<comment type="similarity">
    <text evidence="2">Belongs to the EamA transporter family.</text>
</comment>
<dbReference type="EMBL" id="JBHUFW010000005">
    <property type="protein sequence ID" value="MFD1862949.1"/>
    <property type="molecule type" value="Genomic_DNA"/>
</dbReference>
<dbReference type="PANTHER" id="PTHR22911:SF79">
    <property type="entry name" value="MOBA-LIKE NTP TRANSFERASE DOMAIN-CONTAINING PROTEIN"/>
    <property type="match status" value="1"/>
</dbReference>
<name>A0ABW4QH88_9BACL</name>
<gene>
    <name evidence="5" type="ORF">ACFSDB_08390</name>
</gene>
<proteinExistence type="inferred from homology"/>
<dbReference type="SUPFAM" id="SSF103481">
    <property type="entry name" value="Multidrug resistance efflux transporter EmrE"/>
    <property type="match status" value="2"/>
</dbReference>
<evidence type="ECO:0000256" key="1">
    <source>
        <dbReference type="ARBA" id="ARBA00004127"/>
    </source>
</evidence>
<dbReference type="Pfam" id="PF00892">
    <property type="entry name" value="EamA"/>
    <property type="match status" value="2"/>
</dbReference>
<feature type="transmembrane region" description="Helical" evidence="3">
    <location>
        <begin position="93"/>
        <end position="114"/>
    </location>
</feature>
<feature type="transmembrane region" description="Helical" evidence="3">
    <location>
        <begin position="181"/>
        <end position="200"/>
    </location>
</feature>
<evidence type="ECO:0000313" key="5">
    <source>
        <dbReference type="EMBL" id="MFD1862949.1"/>
    </source>
</evidence>
<feature type="domain" description="EamA" evidence="4">
    <location>
        <begin position="151"/>
        <end position="284"/>
    </location>
</feature>
<keyword evidence="3" id="KW-0472">Membrane</keyword>
<comment type="caution">
    <text evidence="5">The sequence shown here is derived from an EMBL/GenBank/DDBJ whole genome shotgun (WGS) entry which is preliminary data.</text>
</comment>
<feature type="transmembrane region" description="Helical" evidence="3">
    <location>
        <begin position="66"/>
        <end position="87"/>
    </location>
</feature>
<feature type="domain" description="EamA" evidence="4">
    <location>
        <begin position="4"/>
        <end position="138"/>
    </location>
</feature>
<organism evidence="5 6">
    <name type="scientific">Planococcus chinensis</name>
    <dbReference type="NCBI Taxonomy" id="272917"/>
    <lineage>
        <taxon>Bacteria</taxon>
        <taxon>Bacillati</taxon>
        <taxon>Bacillota</taxon>
        <taxon>Bacilli</taxon>
        <taxon>Bacillales</taxon>
        <taxon>Caryophanaceae</taxon>
        <taxon>Planococcus</taxon>
    </lineage>
</organism>
<evidence type="ECO:0000259" key="4">
    <source>
        <dbReference type="Pfam" id="PF00892"/>
    </source>
</evidence>
<evidence type="ECO:0000256" key="3">
    <source>
        <dbReference type="SAM" id="Phobius"/>
    </source>
</evidence>
<keyword evidence="3" id="KW-0812">Transmembrane</keyword>
<evidence type="ECO:0000313" key="6">
    <source>
        <dbReference type="Proteomes" id="UP001597273"/>
    </source>
</evidence>
<dbReference type="PANTHER" id="PTHR22911">
    <property type="entry name" value="ACYL-MALONYL CONDENSING ENZYME-RELATED"/>
    <property type="match status" value="1"/>
</dbReference>
<evidence type="ECO:0000256" key="2">
    <source>
        <dbReference type="ARBA" id="ARBA00007362"/>
    </source>
</evidence>